<dbReference type="GO" id="GO:0046872">
    <property type="term" value="F:metal ion binding"/>
    <property type="evidence" value="ECO:0007669"/>
    <property type="project" value="UniProtKB-UniRule"/>
</dbReference>
<feature type="domain" description="Cytochrome b5 heme-binding" evidence="7">
    <location>
        <begin position="4"/>
        <end position="80"/>
    </location>
</feature>
<name>A0A2S4VLX7_9BASI</name>
<comment type="similarity">
    <text evidence="4 5">Belongs to the cytochrome b5 family.</text>
</comment>
<dbReference type="EMBL" id="PKSM01000119">
    <property type="protein sequence ID" value="POW10380.1"/>
    <property type="molecule type" value="Genomic_DNA"/>
</dbReference>
<dbReference type="VEuPathDB" id="FungiDB:PSHT_08762"/>
<keyword evidence="1 5" id="KW-0349">Heme</keyword>
<proteinExistence type="inferred from homology"/>
<dbReference type="AlphaFoldDB" id="A0A2S4VLX7"/>
<comment type="caution">
    <text evidence="8">The sequence shown here is derived from an EMBL/GenBank/DDBJ whole genome shotgun (WGS) entry which is preliminary data.</text>
</comment>
<organism evidence="8 9">
    <name type="scientific">Puccinia striiformis</name>
    <dbReference type="NCBI Taxonomy" id="27350"/>
    <lineage>
        <taxon>Eukaryota</taxon>
        <taxon>Fungi</taxon>
        <taxon>Dikarya</taxon>
        <taxon>Basidiomycota</taxon>
        <taxon>Pucciniomycotina</taxon>
        <taxon>Pucciniomycetes</taxon>
        <taxon>Pucciniales</taxon>
        <taxon>Pucciniaceae</taxon>
        <taxon>Puccinia</taxon>
    </lineage>
</organism>
<feature type="compositionally biased region" description="Polar residues" evidence="6">
    <location>
        <begin position="95"/>
        <end position="105"/>
    </location>
</feature>
<evidence type="ECO:0000256" key="6">
    <source>
        <dbReference type="SAM" id="MobiDB-lite"/>
    </source>
</evidence>
<dbReference type="Gene3D" id="3.10.120.10">
    <property type="entry name" value="Cytochrome b5-like heme/steroid binding domain"/>
    <property type="match status" value="1"/>
</dbReference>
<reference evidence="8 9" key="1">
    <citation type="submission" date="2017-12" db="EMBL/GenBank/DDBJ databases">
        <title>Gene loss provides genomic basis for host adaptation in cereal stripe rust fungi.</title>
        <authorList>
            <person name="Xia C."/>
        </authorList>
    </citation>
    <scope>NUCLEOTIDE SEQUENCE [LARGE SCALE GENOMIC DNA]</scope>
    <source>
        <strain evidence="8 9">93TX-2</strain>
    </source>
</reference>
<dbReference type="Proteomes" id="UP000238274">
    <property type="component" value="Unassembled WGS sequence"/>
</dbReference>
<evidence type="ECO:0000259" key="7">
    <source>
        <dbReference type="PROSITE" id="PS50255"/>
    </source>
</evidence>
<dbReference type="InterPro" id="IPR018506">
    <property type="entry name" value="Cyt_B5_heme-BS"/>
</dbReference>
<keyword evidence="3 5" id="KW-0408">Iron</keyword>
<dbReference type="OrthoDB" id="260519at2759"/>
<keyword evidence="2 5" id="KW-0479">Metal-binding</keyword>
<gene>
    <name evidence="8" type="ORF">PSHT_08762</name>
</gene>
<evidence type="ECO:0000256" key="4">
    <source>
        <dbReference type="ARBA" id="ARBA00038168"/>
    </source>
</evidence>
<dbReference type="InterPro" id="IPR050668">
    <property type="entry name" value="Cytochrome_b5"/>
</dbReference>
<dbReference type="PANTHER" id="PTHR19359">
    <property type="entry name" value="CYTOCHROME B5"/>
    <property type="match status" value="1"/>
</dbReference>
<evidence type="ECO:0000313" key="8">
    <source>
        <dbReference type="EMBL" id="POW10380.1"/>
    </source>
</evidence>
<dbReference type="PANTHER" id="PTHR19359:SF14">
    <property type="entry name" value="CYTOCHROME B5 A"/>
    <property type="match status" value="1"/>
</dbReference>
<feature type="region of interest" description="Disordered" evidence="6">
    <location>
        <begin position="83"/>
        <end position="106"/>
    </location>
</feature>
<dbReference type="SUPFAM" id="SSF55856">
    <property type="entry name" value="Cytochrome b5-like heme/steroid binding domain"/>
    <property type="match status" value="1"/>
</dbReference>
<evidence type="ECO:0000256" key="2">
    <source>
        <dbReference type="ARBA" id="ARBA00022723"/>
    </source>
</evidence>
<keyword evidence="9" id="KW-1185">Reference proteome</keyword>
<protein>
    <recommendedName>
        <fullName evidence="7">Cytochrome b5 heme-binding domain-containing protein</fullName>
    </recommendedName>
</protein>
<dbReference type="GO" id="GO:0016020">
    <property type="term" value="C:membrane"/>
    <property type="evidence" value="ECO:0007669"/>
    <property type="project" value="TreeGrafter"/>
</dbReference>
<dbReference type="PROSITE" id="PS00191">
    <property type="entry name" value="CYTOCHROME_B5_1"/>
    <property type="match status" value="1"/>
</dbReference>
<reference evidence="9" key="3">
    <citation type="journal article" date="2018" name="Mol. Plant Microbe Interact.">
        <title>Genome sequence resources for the wheat stripe rust pathogen (Puccinia striiformis f. sp. tritici) and the barley stripe rust pathogen (Puccinia striiformis f. sp. hordei).</title>
        <authorList>
            <person name="Xia C."/>
            <person name="Wang M."/>
            <person name="Yin C."/>
            <person name="Cornejo O.E."/>
            <person name="Hulbert S.H."/>
            <person name="Chen X."/>
        </authorList>
    </citation>
    <scope>NUCLEOTIDE SEQUENCE [LARGE SCALE GENOMIC DNA]</scope>
    <source>
        <strain evidence="9">93TX-2</strain>
    </source>
</reference>
<dbReference type="Pfam" id="PF00173">
    <property type="entry name" value="Cyt-b5"/>
    <property type="match status" value="1"/>
</dbReference>
<dbReference type="VEuPathDB" id="FungiDB:PSTT_14573"/>
<accession>A0A2S4VLX7</accession>
<dbReference type="PRINTS" id="PR00363">
    <property type="entry name" value="CYTOCHROMEB5"/>
</dbReference>
<dbReference type="InterPro" id="IPR001199">
    <property type="entry name" value="Cyt_B5-like_heme/steroid-bd"/>
</dbReference>
<evidence type="ECO:0000256" key="3">
    <source>
        <dbReference type="ARBA" id="ARBA00023004"/>
    </source>
</evidence>
<dbReference type="SMART" id="SM01117">
    <property type="entry name" value="Cyt-b5"/>
    <property type="match status" value="1"/>
</dbReference>
<sequence>MSELKEFTLDQLSKLSTPTNLHLLISGKVYAIAKFLEDHPGGDEVLLSEAGKDASESFEDVGHSEEARTLMKQYLVGTCTQGVPKSPSIDKKPAQQASTSASNHQSGGGLGFMVPLALLAGYLSYRKPVTFYQIPALQYAECILSYVQNITSQQRSRTSHLMNALSHPIQSIYLFIYT</sequence>
<evidence type="ECO:0000256" key="1">
    <source>
        <dbReference type="ARBA" id="ARBA00022617"/>
    </source>
</evidence>
<evidence type="ECO:0000256" key="5">
    <source>
        <dbReference type="RuleBase" id="RU362121"/>
    </source>
</evidence>
<reference evidence="9" key="2">
    <citation type="journal article" date="2018" name="BMC Genomics">
        <title>Genomic insights into host adaptation between the wheat stripe rust pathogen (Puccinia striiformis f. sp. tritici) and the barley stripe rust pathogen (Puccinia striiformis f. sp. hordei).</title>
        <authorList>
            <person name="Xia C."/>
            <person name="Wang M."/>
            <person name="Yin C."/>
            <person name="Cornejo O.E."/>
            <person name="Hulbert S.H."/>
            <person name="Chen X."/>
        </authorList>
    </citation>
    <scope>NUCLEOTIDE SEQUENCE [LARGE SCALE GENOMIC DNA]</scope>
    <source>
        <strain evidence="9">93TX-2</strain>
    </source>
</reference>
<dbReference type="InterPro" id="IPR036400">
    <property type="entry name" value="Cyt_B5-like_heme/steroid_sf"/>
</dbReference>
<dbReference type="GO" id="GO:0020037">
    <property type="term" value="F:heme binding"/>
    <property type="evidence" value="ECO:0007669"/>
    <property type="project" value="UniProtKB-UniRule"/>
</dbReference>
<dbReference type="PROSITE" id="PS50255">
    <property type="entry name" value="CYTOCHROME_B5_2"/>
    <property type="match status" value="1"/>
</dbReference>
<evidence type="ECO:0000313" key="9">
    <source>
        <dbReference type="Proteomes" id="UP000238274"/>
    </source>
</evidence>